<sequence length="343" mass="35566">MTSGETVARFTTGMTRTTVTKAPGGYVWTRRPGKDVRDDPHHTPGPVPDDFTRRAAAASGATFTFATPATWTDGAYTFHVGGHRSVAQLLMEGALKDAEAAAGGARAFGRHLKAFHTADAADPTRSAPGPEYPAPRYPARLASWLRTAAGTRAAPAFHTILREGLGAARWDTLAGYADEALSPRGDPAVVIGWATLGSLIVADDADAAAKEPGAAEGPGTADGAGAGPHAALLCGPDGAFAAPEIDLGCALGELHEIAASLTARGMDTEPVTAWREALLDGYGTPLDLARTARTAVVRIAAHAHDFAAYVGFHTELHAYVGMLADLLDNEGSQTTVITARERP</sequence>
<accession>A0A940MGD3</accession>
<name>A0A940MGD3_9ACTN</name>
<proteinExistence type="predicted"/>
<evidence type="ECO:0000313" key="2">
    <source>
        <dbReference type="EMBL" id="MBP0458701.1"/>
    </source>
</evidence>
<protein>
    <submittedName>
        <fullName evidence="2">Uncharacterized protein</fullName>
    </submittedName>
</protein>
<evidence type="ECO:0000313" key="3">
    <source>
        <dbReference type="Proteomes" id="UP000670475"/>
    </source>
</evidence>
<evidence type="ECO:0000256" key="1">
    <source>
        <dbReference type="SAM" id="MobiDB-lite"/>
    </source>
</evidence>
<keyword evidence="3" id="KW-1185">Reference proteome</keyword>
<dbReference type="EMBL" id="JAGIQL010000049">
    <property type="protein sequence ID" value="MBP0458701.1"/>
    <property type="molecule type" value="Genomic_DNA"/>
</dbReference>
<organism evidence="2 3">
    <name type="scientific">Streptomyces montanisoli</name>
    <dbReference type="NCBI Taxonomy" id="2798581"/>
    <lineage>
        <taxon>Bacteria</taxon>
        <taxon>Bacillati</taxon>
        <taxon>Actinomycetota</taxon>
        <taxon>Actinomycetes</taxon>
        <taxon>Kitasatosporales</taxon>
        <taxon>Streptomycetaceae</taxon>
        <taxon>Streptomyces</taxon>
    </lineage>
</organism>
<dbReference type="Proteomes" id="UP000670475">
    <property type="component" value="Unassembled WGS sequence"/>
</dbReference>
<feature type="compositionally biased region" description="Basic and acidic residues" evidence="1">
    <location>
        <begin position="32"/>
        <end position="42"/>
    </location>
</feature>
<reference evidence="2" key="1">
    <citation type="submission" date="2021-03" db="EMBL/GenBank/DDBJ databases">
        <title>Whole genome sequence of Streptomyces bomunensis MMS17-BM035.</title>
        <authorList>
            <person name="Lee J.H."/>
        </authorList>
    </citation>
    <scope>NUCLEOTIDE SEQUENCE</scope>
    <source>
        <strain evidence="2">MMS17-BM035</strain>
    </source>
</reference>
<feature type="region of interest" description="Disordered" evidence="1">
    <location>
        <begin position="24"/>
        <end position="50"/>
    </location>
</feature>
<comment type="caution">
    <text evidence="2">The sequence shown here is derived from an EMBL/GenBank/DDBJ whole genome shotgun (WGS) entry which is preliminary data.</text>
</comment>
<dbReference type="AlphaFoldDB" id="A0A940MGD3"/>
<gene>
    <name evidence="2" type="ORF">JFN87_14480</name>
</gene>
<dbReference type="RefSeq" id="WP_209340447.1">
    <property type="nucleotide sequence ID" value="NZ_JAGIQL010000049.1"/>
</dbReference>